<evidence type="ECO:0000256" key="2">
    <source>
        <dbReference type="SAM" id="Phobius"/>
    </source>
</evidence>
<keyword evidence="2" id="KW-0812">Transmembrane</keyword>
<gene>
    <name evidence="3" type="ORF">NLJ89_g2728</name>
</gene>
<comment type="caution">
    <text evidence="3">The sequence shown here is derived from an EMBL/GenBank/DDBJ whole genome shotgun (WGS) entry which is preliminary data.</text>
</comment>
<keyword evidence="2" id="KW-1133">Transmembrane helix</keyword>
<name>A0A9W8K5D0_9AGAR</name>
<accession>A0A9W8K5D0</accession>
<evidence type="ECO:0000313" key="3">
    <source>
        <dbReference type="EMBL" id="KAJ3513836.1"/>
    </source>
</evidence>
<sequence length="276" mass="29691">MPHVNLTSRIGTFLPLRCLVFISHVILFCSLWHLRARHALHLLITIVGFTILAALLASLIPRKGTWCTRPSLYSHPLRFSCDGMFAGLNAALPILASPYFFPQKKWLASLYSTMILLAGFNWAEPVLDLLGLVVGITVAATFFIFVPQPAYLEDDGGALPSPVGAFPASPVAGPEPCGREQEQETTPVPAILPKSPEPVANGVAEPVVEPAVDDVTDKVRKRASMSSVPLPKGPRRQRASPGRSGTAQTPPPPRHPFLAASTSLTVSWPACCPPLK</sequence>
<feature type="transmembrane region" description="Helical" evidence="2">
    <location>
        <begin position="39"/>
        <end position="60"/>
    </location>
</feature>
<keyword evidence="2" id="KW-0472">Membrane</keyword>
<dbReference type="Proteomes" id="UP001148786">
    <property type="component" value="Unassembled WGS sequence"/>
</dbReference>
<proteinExistence type="predicted"/>
<reference evidence="3" key="1">
    <citation type="submission" date="2022-07" db="EMBL/GenBank/DDBJ databases">
        <title>Genome Sequence of Agrocybe chaxingu.</title>
        <authorList>
            <person name="Buettner E."/>
        </authorList>
    </citation>
    <scope>NUCLEOTIDE SEQUENCE</scope>
    <source>
        <strain evidence="3">MP-N11</strain>
    </source>
</reference>
<organism evidence="3 4">
    <name type="scientific">Agrocybe chaxingu</name>
    <dbReference type="NCBI Taxonomy" id="84603"/>
    <lineage>
        <taxon>Eukaryota</taxon>
        <taxon>Fungi</taxon>
        <taxon>Dikarya</taxon>
        <taxon>Basidiomycota</taxon>
        <taxon>Agaricomycotina</taxon>
        <taxon>Agaricomycetes</taxon>
        <taxon>Agaricomycetidae</taxon>
        <taxon>Agaricales</taxon>
        <taxon>Agaricineae</taxon>
        <taxon>Strophariaceae</taxon>
        <taxon>Agrocybe</taxon>
    </lineage>
</organism>
<dbReference type="AlphaFoldDB" id="A0A9W8K5D0"/>
<feature type="transmembrane region" description="Helical" evidence="2">
    <location>
        <begin position="106"/>
        <end position="123"/>
    </location>
</feature>
<keyword evidence="4" id="KW-1185">Reference proteome</keyword>
<evidence type="ECO:0000313" key="4">
    <source>
        <dbReference type="Proteomes" id="UP001148786"/>
    </source>
</evidence>
<protein>
    <submittedName>
        <fullName evidence="3">Uncharacterized protein</fullName>
    </submittedName>
</protein>
<feature type="transmembrane region" description="Helical" evidence="2">
    <location>
        <begin position="12"/>
        <end position="32"/>
    </location>
</feature>
<feature type="region of interest" description="Disordered" evidence="1">
    <location>
        <begin position="163"/>
        <end position="263"/>
    </location>
</feature>
<evidence type="ECO:0000256" key="1">
    <source>
        <dbReference type="SAM" id="MobiDB-lite"/>
    </source>
</evidence>
<feature type="transmembrane region" description="Helical" evidence="2">
    <location>
        <begin position="129"/>
        <end position="146"/>
    </location>
</feature>
<dbReference type="EMBL" id="JANKHO010000176">
    <property type="protein sequence ID" value="KAJ3513836.1"/>
    <property type="molecule type" value="Genomic_DNA"/>
</dbReference>